<dbReference type="PANTHER" id="PTHR43792:SF8">
    <property type="entry name" value="[RIBOSOMAL PROTEIN US5]-ALANINE N-ACETYLTRANSFERASE"/>
    <property type="match status" value="1"/>
</dbReference>
<keyword evidence="6" id="KW-1185">Reference proteome</keyword>
<evidence type="ECO:0000313" key="5">
    <source>
        <dbReference type="EMBL" id="NED97308.1"/>
    </source>
</evidence>
<evidence type="ECO:0000259" key="4">
    <source>
        <dbReference type="PROSITE" id="PS51186"/>
    </source>
</evidence>
<accession>A0A6N9YR51</accession>
<dbReference type="RefSeq" id="WP_163820082.1">
    <property type="nucleotide sequence ID" value="NZ_JAAGOB010000010.1"/>
</dbReference>
<dbReference type="Proteomes" id="UP000469185">
    <property type="component" value="Unassembled WGS sequence"/>
</dbReference>
<dbReference type="InterPro" id="IPR051531">
    <property type="entry name" value="N-acetyltransferase"/>
</dbReference>
<dbReference type="Pfam" id="PF13302">
    <property type="entry name" value="Acetyltransf_3"/>
    <property type="match status" value="2"/>
</dbReference>
<sequence>MRPFELKGDHVVLSTPDADDIDRITMLCQDPDIRDWTTVPSPYIRDHAATFVRHLVPEGWQTGTSLNWAMRDPDTRALMGMIGVTLSGDGRGEIGFWLDKRARRRGMVSESVRAIATRLFSDPQVNLTHLIWWAYDGNWASRRVAWATGFRHDGLVRGGQTQRGVRRDAWVATLLPGEPMRPRTRWLDIPTIHGSRVTLRPFEESDADTITEAARDAESQRWLSLLPRDYSREDALEFIVRAREKAATGQAVTWAAATDANGPAMGSFSLRLTGPHPDQGVIGYMVHPAARGAGVASEAARLMVRHAFVSDREGGLGLRRLVVEHAAGNEGSRKVIERLGFRYSGVERATAPLLDGPYSDHLRYDLLADEFE</sequence>
<dbReference type="AlphaFoldDB" id="A0A6N9YR51"/>
<dbReference type="PROSITE" id="PS51186">
    <property type="entry name" value="GNAT"/>
    <property type="match status" value="1"/>
</dbReference>
<evidence type="ECO:0000313" key="6">
    <source>
        <dbReference type="Proteomes" id="UP000469185"/>
    </source>
</evidence>
<dbReference type="GO" id="GO:0016747">
    <property type="term" value="F:acyltransferase activity, transferring groups other than amino-acyl groups"/>
    <property type="evidence" value="ECO:0007669"/>
    <property type="project" value="InterPro"/>
</dbReference>
<dbReference type="InterPro" id="IPR000182">
    <property type="entry name" value="GNAT_dom"/>
</dbReference>
<protein>
    <submittedName>
        <fullName evidence="5">GNAT family N-acetyltransferase</fullName>
    </submittedName>
</protein>
<keyword evidence="2" id="KW-0012">Acyltransferase</keyword>
<name>A0A6N9YR51_9ACTN</name>
<dbReference type="EMBL" id="JAAGOB010000010">
    <property type="protein sequence ID" value="NED97308.1"/>
    <property type="molecule type" value="Genomic_DNA"/>
</dbReference>
<evidence type="ECO:0000256" key="2">
    <source>
        <dbReference type="ARBA" id="ARBA00023315"/>
    </source>
</evidence>
<evidence type="ECO:0000256" key="3">
    <source>
        <dbReference type="ARBA" id="ARBA00038502"/>
    </source>
</evidence>
<dbReference type="InterPro" id="IPR016181">
    <property type="entry name" value="Acyl_CoA_acyltransferase"/>
</dbReference>
<reference evidence="5 6" key="1">
    <citation type="submission" date="2020-02" db="EMBL/GenBank/DDBJ databases">
        <authorList>
            <person name="Li X.-J."/>
            <person name="Feng X.-M."/>
        </authorList>
    </citation>
    <scope>NUCLEOTIDE SEQUENCE [LARGE SCALE GENOMIC DNA]</scope>
    <source>
        <strain evidence="5 6">CGMCC 4.7225</strain>
    </source>
</reference>
<keyword evidence="1 5" id="KW-0808">Transferase</keyword>
<organism evidence="5 6">
    <name type="scientific">Phytoactinopolyspora alkaliphila</name>
    <dbReference type="NCBI Taxonomy" id="1783498"/>
    <lineage>
        <taxon>Bacteria</taxon>
        <taxon>Bacillati</taxon>
        <taxon>Actinomycetota</taxon>
        <taxon>Actinomycetes</taxon>
        <taxon>Jiangellales</taxon>
        <taxon>Jiangellaceae</taxon>
        <taxon>Phytoactinopolyspora</taxon>
    </lineage>
</organism>
<dbReference type="PANTHER" id="PTHR43792">
    <property type="entry name" value="GNAT FAMILY, PUTATIVE (AFU_ORTHOLOGUE AFUA_3G00765)-RELATED-RELATED"/>
    <property type="match status" value="1"/>
</dbReference>
<comment type="similarity">
    <text evidence="3">Belongs to the acetyltransferase family. RimJ subfamily.</text>
</comment>
<dbReference type="Gene3D" id="3.40.630.30">
    <property type="match status" value="2"/>
</dbReference>
<dbReference type="SUPFAM" id="SSF55729">
    <property type="entry name" value="Acyl-CoA N-acyltransferases (Nat)"/>
    <property type="match status" value="2"/>
</dbReference>
<comment type="caution">
    <text evidence="5">The sequence shown here is derived from an EMBL/GenBank/DDBJ whole genome shotgun (WGS) entry which is preliminary data.</text>
</comment>
<feature type="domain" description="N-acetyltransferase" evidence="4">
    <location>
        <begin position="197"/>
        <end position="369"/>
    </location>
</feature>
<proteinExistence type="inferred from homology"/>
<gene>
    <name evidence="5" type="ORF">G1H11_18580</name>
</gene>
<evidence type="ECO:0000256" key="1">
    <source>
        <dbReference type="ARBA" id="ARBA00022679"/>
    </source>
</evidence>